<dbReference type="Proteomes" id="UP000031443">
    <property type="component" value="Unassembled WGS sequence"/>
</dbReference>
<protein>
    <submittedName>
        <fullName evidence="2">Uncharacterized protein</fullName>
    </submittedName>
</protein>
<sequence>MDSFPTLVRTPHFVLALRAFDDPRRKPYISDSSEEEEGAAEGSPLPQPMMDTPEPNPKTQLLMRKTDQYDSLSLSTPMEEGDHGSWESPMDEVNRKYVTQLNDAFLEDPEALDSIASDNKDELGPFCFCSTLVQTVDNDAKDDGYMDLRGGLAWNLLSQCHVVSIKKSCILLDALLFMLSLITALGKSFLKIVKAMS</sequence>
<dbReference type="AlphaFoldDB" id="M7C3U5"/>
<name>M7C3U5_CHEMY</name>
<dbReference type="EMBL" id="KB517583">
    <property type="protein sequence ID" value="EMP39108.1"/>
    <property type="molecule type" value="Genomic_DNA"/>
</dbReference>
<evidence type="ECO:0000256" key="1">
    <source>
        <dbReference type="SAM" id="MobiDB-lite"/>
    </source>
</evidence>
<keyword evidence="3" id="KW-1185">Reference proteome</keyword>
<reference evidence="3" key="1">
    <citation type="journal article" date="2013" name="Nat. Genet.">
        <title>The draft genomes of soft-shell turtle and green sea turtle yield insights into the development and evolution of the turtle-specific body plan.</title>
        <authorList>
            <person name="Wang Z."/>
            <person name="Pascual-Anaya J."/>
            <person name="Zadissa A."/>
            <person name="Li W."/>
            <person name="Niimura Y."/>
            <person name="Huang Z."/>
            <person name="Li C."/>
            <person name="White S."/>
            <person name="Xiong Z."/>
            <person name="Fang D."/>
            <person name="Wang B."/>
            <person name="Ming Y."/>
            <person name="Chen Y."/>
            <person name="Zheng Y."/>
            <person name="Kuraku S."/>
            <person name="Pignatelli M."/>
            <person name="Herrero J."/>
            <person name="Beal K."/>
            <person name="Nozawa M."/>
            <person name="Li Q."/>
            <person name="Wang J."/>
            <person name="Zhang H."/>
            <person name="Yu L."/>
            <person name="Shigenobu S."/>
            <person name="Wang J."/>
            <person name="Liu J."/>
            <person name="Flicek P."/>
            <person name="Searle S."/>
            <person name="Wang J."/>
            <person name="Kuratani S."/>
            <person name="Yin Y."/>
            <person name="Aken B."/>
            <person name="Zhang G."/>
            <person name="Irie N."/>
        </authorList>
    </citation>
    <scope>NUCLEOTIDE SEQUENCE [LARGE SCALE GENOMIC DNA]</scope>
</reference>
<accession>M7C3U5</accession>
<evidence type="ECO:0000313" key="3">
    <source>
        <dbReference type="Proteomes" id="UP000031443"/>
    </source>
</evidence>
<organism evidence="2 3">
    <name type="scientific">Chelonia mydas</name>
    <name type="common">Green sea-turtle</name>
    <name type="synonym">Chelonia agassizi</name>
    <dbReference type="NCBI Taxonomy" id="8469"/>
    <lineage>
        <taxon>Eukaryota</taxon>
        <taxon>Metazoa</taxon>
        <taxon>Chordata</taxon>
        <taxon>Craniata</taxon>
        <taxon>Vertebrata</taxon>
        <taxon>Euteleostomi</taxon>
        <taxon>Archelosauria</taxon>
        <taxon>Testudinata</taxon>
        <taxon>Testudines</taxon>
        <taxon>Cryptodira</taxon>
        <taxon>Durocryptodira</taxon>
        <taxon>Americhelydia</taxon>
        <taxon>Chelonioidea</taxon>
        <taxon>Cheloniidae</taxon>
        <taxon>Chelonia</taxon>
    </lineage>
</organism>
<evidence type="ECO:0000313" key="2">
    <source>
        <dbReference type="EMBL" id="EMP39108.1"/>
    </source>
</evidence>
<feature type="region of interest" description="Disordered" evidence="1">
    <location>
        <begin position="24"/>
        <end position="59"/>
    </location>
</feature>
<gene>
    <name evidence="2" type="ORF">UY3_03682</name>
</gene>
<proteinExistence type="predicted"/>